<evidence type="ECO:0000313" key="8">
    <source>
        <dbReference type="Proteomes" id="UP000052008"/>
    </source>
</evidence>
<dbReference type="Gene3D" id="1.10.1060.10">
    <property type="entry name" value="Alpha-helical ferredoxin"/>
    <property type="match status" value="1"/>
</dbReference>
<dbReference type="PROSITE" id="PS51379">
    <property type="entry name" value="4FE4S_FER_2"/>
    <property type="match status" value="1"/>
</dbReference>
<gene>
    <name evidence="7" type="ORF">AMJ39_05415</name>
</gene>
<keyword evidence="4" id="KW-0408">Iron</keyword>
<dbReference type="EMBL" id="LIZS01000025">
    <property type="protein sequence ID" value="KPJ53250.1"/>
    <property type="molecule type" value="Genomic_DNA"/>
</dbReference>
<dbReference type="PANTHER" id="PTHR43255:SF1">
    <property type="entry name" value="IRON-SULFUR-BINDING OXIDOREDUCTASE FADF-RELATED"/>
    <property type="match status" value="1"/>
</dbReference>
<evidence type="ECO:0000313" key="7">
    <source>
        <dbReference type="EMBL" id="KPJ53250.1"/>
    </source>
</evidence>
<evidence type="ECO:0000259" key="6">
    <source>
        <dbReference type="PROSITE" id="PS51379"/>
    </source>
</evidence>
<proteinExistence type="predicted"/>
<dbReference type="PROSITE" id="PS00198">
    <property type="entry name" value="4FE4S_FER_1"/>
    <property type="match status" value="2"/>
</dbReference>
<dbReference type="InterPro" id="IPR017900">
    <property type="entry name" value="4Fe4S_Fe_S_CS"/>
</dbReference>
<dbReference type="InterPro" id="IPR009051">
    <property type="entry name" value="Helical_ferredxn"/>
</dbReference>
<organism evidence="7 8">
    <name type="scientific">candidate division TA06 bacterium DG_24</name>
    <dbReference type="NCBI Taxonomy" id="1703770"/>
    <lineage>
        <taxon>Bacteria</taxon>
        <taxon>Bacteria division TA06</taxon>
    </lineage>
</organism>
<evidence type="ECO:0000256" key="5">
    <source>
        <dbReference type="ARBA" id="ARBA00023014"/>
    </source>
</evidence>
<dbReference type="SUPFAM" id="SSF46548">
    <property type="entry name" value="alpha-helical ferredoxin"/>
    <property type="match status" value="1"/>
</dbReference>
<dbReference type="InterPro" id="IPR051460">
    <property type="entry name" value="HdrC_iron-sulfur_subunit"/>
</dbReference>
<dbReference type="GO" id="GO:0005886">
    <property type="term" value="C:plasma membrane"/>
    <property type="evidence" value="ECO:0007669"/>
    <property type="project" value="TreeGrafter"/>
</dbReference>
<keyword evidence="2" id="KW-0479">Metal-binding</keyword>
<evidence type="ECO:0000256" key="4">
    <source>
        <dbReference type="ARBA" id="ARBA00023004"/>
    </source>
</evidence>
<dbReference type="Pfam" id="PF13534">
    <property type="entry name" value="Fer4_17"/>
    <property type="match status" value="1"/>
</dbReference>
<comment type="caution">
    <text evidence="7">The sequence shown here is derived from an EMBL/GenBank/DDBJ whole genome shotgun (WGS) entry which is preliminary data.</text>
</comment>
<dbReference type="PANTHER" id="PTHR43255">
    <property type="entry name" value="IRON-SULFUR-BINDING OXIDOREDUCTASE FADF-RELATED-RELATED"/>
    <property type="match status" value="1"/>
</dbReference>
<keyword evidence="1" id="KW-0004">4Fe-4S</keyword>
<dbReference type="AlphaFoldDB" id="A0A0S7WSW0"/>
<dbReference type="Proteomes" id="UP000052008">
    <property type="component" value="Unassembled WGS sequence"/>
</dbReference>
<dbReference type="STRING" id="1703770.AMJ39_05415"/>
<name>A0A0S7WSW0_UNCT6</name>
<sequence length="135" mass="15046">MRTSLDAEQLKNDIVARIEELSGENVYACYQCGRCSAGCPGIEAMDLLPNQVIRLLQMGQVDEVLRCKTIWACASCFTCESRCPKGVDLTRIMEAVRQIILRQNIDHAKLAELPDEMIEDLPQAALVSGFRKLTS</sequence>
<dbReference type="GO" id="GO:0046872">
    <property type="term" value="F:metal ion binding"/>
    <property type="evidence" value="ECO:0007669"/>
    <property type="project" value="UniProtKB-KW"/>
</dbReference>
<keyword evidence="3" id="KW-0560">Oxidoreductase</keyword>
<evidence type="ECO:0000256" key="1">
    <source>
        <dbReference type="ARBA" id="ARBA00022485"/>
    </source>
</evidence>
<protein>
    <recommendedName>
        <fullName evidence="6">4Fe-4S ferredoxin-type domain-containing protein</fullName>
    </recommendedName>
</protein>
<evidence type="ECO:0000256" key="2">
    <source>
        <dbReference type="ARBA" id="ARBA00022723"/>
    </source>
</evidence>
<dbReference type="GO" id="GO:0051539">
    <property type="term" value="F:4 iron, 4 sulfur cluster binding"/>
    <property type="evidence" value="ECO:0007669"/>
    <property type="project" value="UniProtKB-KW"/>
</dbReference>
<dbReference type="GO" id="GO:0016491">
    <property type="term" value="F:oxidoreductase activity"/>
    <property type="evidence" value="ECO:0007669"/>
    <property type="project" value="UniProtKB-KW"/>
</dbReference>
<evidence type="ECO:0000256" key="3">
    <source>
        <dbReference type="ARBA" id="ARBA00023002"/>
    </source>
</evidence>
<accession>A0A0S7WSW0</accession>
<keyword evidence="5" id="KW-0411">Iron-sulfur</keyword>
<dbReference type="InterPro" id="IPR017896">
    <property type="entry name" value="4Fe4S_Fe-S-bd"/>
</dbReference>
<reference evidence="7 8" key="1">
    <citation type="journal article" date="2015" name="Microbiome">
        <title>Genomic resolution of linkages in carbon, nitrogen, and sulfur cycling among widespread estuary sediment bacteria.</title>
        <authorList>
            <person name="Baker B.J."/>
            <person name="Lazar C.S."/>
            <person name="Teske A.P."/>
            <person name="Dick G.J."/>
        </authorList>
    </citation>
    <scope>NUCLEOTIDE SEQUENCE [LARGE SCALE GENOMIC DNA]</scope>
    <source>
        <strain evidence="7">DG_24</strain>
    </source>
</reference>
<feature type="domain" description="4Fe-4S ferredoxin-type" evidence="6">
    <location>
        <begin position="19"/>
        <end position="50"/>
    </location>
</feature>